<gene>
    <name evidence="1" type="ORF">DPEC_G00137820</name>
</gene>
<dbReference type="EMBL" id="CM055738">
    <property type="protein sequence ID" value="KAJ8004587.1"/>
    <property type="molecule type" value="Genomic_DNA"/>
</dbReference>
<evidence type="ECO:0000313" key="1">
    <source>
        <dbReference type="EMBL" id="KAJ8004587.1"/>
    </source>
</evidence>
<keyword evidence="2" id="KW-1185">Reference proteome</keyword>
<comment type="caution">
    <text evidence="1">The sequence shown here is derived from an EMBL/GenBank/DDBJ whole genome shotgun (WGS) entry which is preliminary data.</text>
</comment>
<proteinExistence type="predicted"/>
<protein>
    <submittedName>
        <fullName evidence="1">Uncharacterized protein</fullName>
    </submittedName>
</protein>
<dbReference type="Proteomes" id="UP001157502">
    <property type="component" value="Chromosome 11"/>
</dbReference>
<name>A0ACC2GM17_DALPE</name>
<sequence length="181" mass="19835">MHHRARVQAFTQNQRSNWTLSMFFNPLTDTMLGPPLVSVSGCGNCLRLNITPPTSRGMKDSQILLLYRGFTCLVRRTRDGSQFSFTATGDTVIGYLEPRVEYCVTVTASSVVNTHSIQSQPHCAFTSPAGVNTMTVLLSGLCVLSLLVALSCGVVVYVGRLLYLQSPVVKTVLWSLYSAPR</sequence>
<organism evidence="1 2">
    <name type="scientific">Dallia pectoralis</name>
    <name type="common">Alaska blackfish</name>
    <dbReference type="NCBI Taxonomy" id="75939"/>
    <lineage>
        <taxon>Eukaryota</taxon>
        <taxon>Metazoa</taxon>
        <taxon>Chordata</taxon>
        <taxon>Craniata</taxon>
        <taxon>Vertebrata</taxon>
        <taxon>Euteleostomi</taxon>
        <taxon>Actinopterygii</taxon>
        <taxon>Neopterygii</taxon>
        <taxon>Teleostei</taxon>
        <taxon>Protacanthopterygii</taxon>
        <taxon>Esociformes</taxon>
        <taxon>Umbridae</taxon>
        <taxon>Dallia</taxon>
    </lineage>
</organism>
<accession>A0ACC2GM17</accession>
<evidence type="ECO:0000313" key="2">
    <source>
        <dbReference type="Proteomes" id="UP001157502"/>
    </source>
</evidence>
<reference evidence="1" key="1">
    <citation type="submission" date="2021-05" db="EMBL/GenBank/DDBJ databases">
        <authorList>
            <person name="Pan Q."/>
            <person name="Jouanno E."/>
            <person name="Zahm M."/>
            <person name="Klopp C."/>
            <person name="Cabau C."/>
            <person name="Louis A."/>
            <person name="Berthelot C."/>
            <person name="Parey E."/>
            <person name="Roest Crollius H."/>
            <person name="Montfort J."/>
            <person name="Robinson-Rechavi M."/>
            <person name="Bouchez O."/>
            <person name="Lampietro C."/>
            <person name="Lopez Roques C."/>
            <person name="Donnadieu C."/>
            <person name="Postlethwait J."/>
            <person name="Bobe J."/>
            <person name="Dillon D."/>
            <person name="Chandos A."/>
            <person name="von Hippel F."/>
            <person name="Guiguen Y."/>
        </authorList>
    </citation>
    <scope>NUCLEOTIDE SEQUENCE</scope>
    <source>
        <strain evidence="1">YG-Jan2019</strain>
    </source>
</reference>